<reference evidence="8 9" key="1">
    <citation type="submission" date="2016-06" db="EMBL/GenBank/DDBJ databases">
        <title>Comparative genomics of the ectomycorrhizal sister species Rhizopogon vinicolor and Rhizopogon vesiculosus (Basidiomycota: Boletales) reveals a divergence of the mating type B locus.</title>
        <authorList>
            <consortium name="DOE Joint Genome Institute"/>
            <person name="Mujic A.B."/>
            <person name="Kuo A."/>
            <person name="Tritt A."/>
            <person name="Lipzen A."/>
            <person name="Chen C."/>
            <person name="Johnson J."/>
            <person name="Sharma A."/>
            <person name="Barry K."/>
            <person name="Grigoriev I.V."/>
            <person name="Spatafora J.W."/>
        </authorList>
    </citation>
    <scope>NUCLEOTIDE SEQUENCE [LARGE SCALE GENOMIC DNA]</scope>
    <source>
        <strain evidence="8 9">AM-OR11-026</strain>
    </source>
</reference>
<feature type="transmembrane region" description="Helical" evidence="6">
    <location>
        <begin position="448"/>
        <end position="469"/>
    </location>
</feature>
<evidence type="ECO:0000256" key="4">
    <source>
        <dbReference type="ARBA" id="ARBA00022989"/>
    </source>
</evidence>
<dbReference type="OrthoDB" id="419616at2759"/>
<dbReference type="InterPro" id="IPR011701">
    <property type="entry name" value="MFS"/>
</dbReference>
<dbReference type="InParanoid" id="A0A1B7MS44"/>
<dbReference type="EMBL" id="KV448501">
    <property type="protein sequence ID" value="OAX35439.1"/>
    <property type="molecule type" value="Genomic_DNA"/>
</dbReference>
<dbReference type="SUPFAM" id="SSF103473">
    <property type="entry name" value="MFS general substrate transporter"/>
    <property type="match status" value="1"/>
</dbReference>
<dbReference type="PANTHER" id="PTHR23504:SF15">
    <property type="entry name" value="MAJOR FACILITATOR SUPERFAMILY (MFS) PROFILE DOMAIN-CONTAINING PROTEIN"/>
    <property type="match status" value="1"/>
</dbReference>
<dbReference type="InterPro" id="IPR036259">
    <property type="entry name" value="MFS_trans_sf"/>
</dbReference>
<dbReference type="GO" id="GO:0022857">
    <property type="term" value="F:transmembrane transporter activity"/>
    <property type="evidence" value="ECO:0007669"/>
    <property type="project" value="InterPro"/>
</dbReference>
<organism evidence="8 9">
    <name type="scientific">Rhizopogon vinicolor AM-OR11-026</name>
    <dbReference type="NCBI Taxonomy" id="1314800"/>
    <lineage>
        <taxon>Eukaryota</taxon>
        <taxon>Fungi</taxon>
        <taxon>Dikarya</taxon>
        <taxon>Basidiomycota</taxon>
        <taxon>Agaricomycotina</taxon>
        <taxon>Agaricomycetes</taxon>
        <taxon>Agaricomycetidae</taxon>
        <taxon>Boletales</taxon>
        <taxon>Suillineae</taxon>
        <taxon>Rhizopogonaceae</taxon>
        <taxon>Rhizopogon</taxon>
    </lineage>
</organism>
<dbReference type="PROSITE" id="PS50850">
    <property type="entry name" value="MFS"/>
    <property type="match status" value="1"/>
</dbReference>
<dbReference type="Gene3D" id="1.20.1250.20">
    <property type="entry name" value="MFS general substrate transporter like domains"/>
    <property type="match status" value="1"/>
</dbReference>
<evidence type="ECO:0000313" key="9">
    <source>
        <dbReference type="Proteomes" id="UP000092154"/>
    </source>
</evidence>
<keyword evidence="5 6" id="KW-0472">Membrane</keyword>
<dbReference type="GO" id="GO:0016020">
    <property type="term" value="C:membrane"/>
    <property type="evidence" value="ECO:0007669"/>
    <property type="project" value="UniProtKB-SubCell"/>
</dbReference>
<evidence type="ECO:0000256" key="6">
    <source>
        <dbReference type="SAM" id="Phobius"/>
    </source>
</evidence>
<dbReference type="PANTHER" id="PTHR23504">
    <property type="entry name" value="MAJOR FACILITATOR SUPERFAMILY DOMAIN-CONTAINING PROTEIN 10"/>
    <property type="match status" value="1"/>
</dbReference>
<feature type="transmembrane region" description="Helical" evidence="6">
    <location>
        <begin position="76"/>
        <end position="98"/>
    </location>
</feature>
<dbReference type="InterPro" id="IPR020846">
    <property type="entry name" value="MFS_dom"/>
</dbReference>
<feature type="transmembrane region" description="Helical" evidence="6">
    <location>
        <begin position="346"/>
        <end position="364"/>
    </location>
</feature>
<dbReference type="PRINTS" id="PR01035">
    <property type="entry name" value="TCRTETA"/>
</dbReference>
<evidence type="ECO:0000256" key="2">
    <source>
        <dbReference type="ARBA" id="ARBA00022448"/>
    </source>
</evidence>
<protein>
    <submittedName>
        <fullName evidence="8">MFS general substrate transporter</fullName>
    </submittedName>
</protein>
<feature type="transmembrane region" description="Helical" evidence="6">
    <location>
        <begin position="275"/>
        <end position="296"/>
    </location>
</feature>
<proteinExistence type="predicted"/>
<sequence>MSSSAAAADGTNVNERTPLLDVGQQAQKKPTPLPKLQVSILLLALVIESMSTRFIYPYINQLVSELDITGGDERKVGYYAGLIESLFFATQALTVLYWSRTSDRIGRKPVLLIGIFGLSLSMFCFGLSKTFWGLALSRCITGALNGNIGVMKSMMGELTDSTNIAQGFALMPMAWSIGATFGPVIGGTLEHPEDHFPNVFRGEFWSQYPYFLPSAVVAVFAIICFLAILLFLNETMPRKRTQEKSTAVDDEALDAPENIVEDSPVSMRSLFVPSVLIPVANYACLAILDIAMLALQPLFYSTPIELGGLGFDPVTIGFWMGSFGIVNGVLQTIIFAPLVHKYGPKVTFQLGIACFIPLFSLPPITNTIARQYGIHWLVYCSLTFSLILTVLMDMAFGCILMYITAAAPNKRSLGATNGLAQMTASIVRTFGPAASTSMFAYSLQHKLLGGYAVYVVLLTMSVFSLVLSIKLPESAEKNV</sequence>
<evidence type="ECO:0000313" key="8">
    <source>
        <dbReference type="EMBL" id="OAX35439.1"/>
    </source>
</evidence>
<dbReference type="AlphaFoldDB" id="A0A1B7MS44"/>
<feature type="transmembrane region" description="Helical" evidence="6">
    <location>
        <begin position="110"/>
        <end position="128"/>
    </location>
</feature>
<dbReference type="CDD" id="cd17330">
    <property type="entry name" value="MFS_SLC46_TetA_like"/>
    <property type="match status" value="1"/>
</dbReference>
<accession>A0A1B7MS44</accession>
<evidence type="ECO:0000256" key="3">
    <source>
        <dbReference type="ARBA" id="ARBA00022692"/>
    </source>
</evidence>
<dbReference type="Proteomes" id="UP000092154">
    <property type="component" value="Unassembled WGS sequence"/>
</dbReference>
<gene>
    <name evidence="8" type="ORF">K503DRAFT_773488</name>
</gene>
<dbReference type="InterPro" id="IPR001958">
    <property type="entry name" value="Tet-R_TetA/multi-R_MdtG-like"/>
</dbReference>
<evidence type="ECO:0000256" key="5">
    <source>
        <dbReference type="ARBA" id="ARBA00023136"/>
    </source>
</evidence>
<keyword evidence="9" id="KW-1185">Reference proteome</keyword>
<dbReference type="Pfam" id="PF07690">
    <property type="entry name" value="MFS_1"/>
    <property type="match status" value="1"/>
</dbReference>
<comment type="subcellular location">
    <subcellularLocation>
        <location evidence="1">Membrane</location>
        <topology evidence="1">Multi-pass membrane protein</topology>
    </subcellularLocation>
</comment>
<evidence type="ECO:0000256" key="1">
    <source>
        <dbReference type="ARBA" id="ARBA00004141"/>
    </source>
</evidence>
<keyword evidence="3 6" id="KW-0812">Transmembrane</keyword>
<name>A0A1B7MS44_9AGAM</name>
<evidence type="ECO:0000259" key="7">
    <source>
        <dbReference type="PROSITE" id="PS50850"/>
    </source>
</evidence>
<feature type="transmembrane region" description="Helical" evidence="6">
    <location>
        <begin position="316"/>
        <end position="339"/>
    </location>
</feature>
<keyword evidence="4 6" id="KW-1133">Transmembrane helix</keyword>
<feature type="domain" description="Major facilitator superfamily (MFS) profile" evidence="7">
    <location>
        <begin position="37"/>
        <end position="476"/>
    </location>
</feature>
<feature type="transmembrane region" description="Helical" evidence="6">
    <location>
        <begin position="376"/>
        <end position="403"/>
    </location>
</feature>
<keyword evidence="2" id="KW-0813">Transport</keyword>
<feature type="transmembrane region" description="Helical" evidence="6">
    <location>
        <begin position="210"/>
        <end position="232"/>
    </location>
</feature>